<evidence type="ECO:0000313" key="3">
    <source>
        <dbReference type="WBParaSite" id="Pan_g203.t1"/>
    </source>
</evidence>
<protein>
    <submittedName>
        <fullName evidence="3">PH domain-containing protein</fullName>
    </submittedName>
</protein>
<dbReference type="Proteomes" id="UP000492821">
    <property type="component" value="Unassembled WGS sequence"/>
</dbReference>
<evidence type="ECO:0000256" key="1">
    <source>
        <dbReference type="SAM" id="MobiDB-lite"/>
    </source>
</evidence>
<organism evidence="2 3">
    <name type="scientific">Panagrellus redivivus</name>
    <name type="common">Microworm</name>
    <dbReference type="NCBI Taxonomy" id="6233"/>
    <lineage>
        <taxon>Eukaryota</taxon>
        <taxon>Metazoa</taxon>
        <taxon>Ecdysozoa</taxon>
        <taxon>Nematoda</taxon>
        <taxon>Chromadorea</taxon>
        <taxon>Rhabditida</taxon>
        <taxon>Tylenchina</taxon>
        <taxon>Panagrolaimomorpha</taxon>
        <taxon>Panagrolaimoidea</taxon>
        <taxon>Panagrolaimidae</taxon>
        <taxon>Panagrellus</taxon>
    </lineage>
</organism>
<proteinExistence type="predicted"/>
<name>A0A7E4VEZ9_PANRE</name>
<reference evidence="2" key="1">
    <citation type="journal article" date="2013" name="Genetics">
        <title>The draft genome and transcriptome of Panagrellus redivivus are shaped by the harsh demands of a free-living lifestyle.</title>
        <authorList>
            <person name="Srinivasan J."/>
            <person name="Dillman A.R."/>
            <person name="Macchietto M.G."/>
            <person name="Heikkinen L."/>
            <person name="Lakso M."/>
            <person name="Fracchia K.M."/>
            <person name="Antoshechkin I."/>
            <person name="Mortazavi A."/>
            <person name="Wong G."/>
            <person name="Sternberg P.W."/>
        </authorList>
    </citation>
    <scope>NUCLEOTIDE SEQUENCE [LARGE SCALE GENOMIC DNA]</scope>
    <source>
        <strain evidence="2">MT8872</strain>
    </source>
</reference>
<dbReference type="AlphaFoldDB" id="A0A7E4VEZ9"/>
<sequence>MLRIVKSISVPSHTSKYHKTTVLFDKLPKMSSRTVLLDVNAQLYESGGFFGKWRDCRIILYSDSRLDWFFDSTKLAGSLILKDLSNHVSFDGVTAEAGRNKPFVPKLIRANLLFSVATDASAKYFHWFLFEDKNEYNQFCDTLSDLLGKTRVVKKSALSARSPSVDPSKRKPRSRSAAPNRRLRFIRGGVNSDCRDSDTSDTNSVKMLYSCGAATPTPIRRNKHHPIPVYTEEQIAVATAKHGSSIEAFLNRI</sequence>
<evidence type="ECO:0000313" key="2">
    <source>
        <dbReference type="Proteomes" id="UP000492821"/>
    </source>
</evidence>
<reference evidence="3" key="2">
    <citation type="submission" date="2020-10" db="UniProtKB">
        <authorList>
            <consortium name="WormBaseParasite"/>
        </authorList>
    </citation>
    <scope>IDENTIFICATION</scope>
</reference>
<keyword evidence="2" id="KW-1185">Reference proteome</keyword>
<dbReference type="WBParaSite" id="Pan_g203.t1">
    <property type="protein sequence ID" value="Pan_g203.t1"/>
    <property type="gene ID" value="Pan_g203"/>
</dbReference>
<feature type="region of interest" description="Disordered" evidence="1">
    <location>
        <begin position="158"/>
        <end position="180"/>
    </location>
</feature>
<accession>A0A7E4VEZ9</accession>